<organism evidence="2">
    <name type="scientific">candidate division WOR-3 bacterium</name>
    <dbReference type="NCBI Taxonomy" id="2052148"/>
    <lineage>
        <taxon>Bacteria</taxon>
        <taxon>Bacteria division WOR-3</taxon>
    </lineage>
</organism>
<dbReference type="PROSITE" id="PS51257">
    <property type="entry name" value="PROKAR_LIPOPROTEIN"/>
    <property type="match status" value="1"/>
</dbReference>
<dbReference type="PANTHER" id="PTHR40055">
    <property type="entry name" value="TRANSCRIPTIONAL REGULATOR YGIV-RELATED"/>
    <property type="match status" value="1"/>
</dbReference>
<accession>A0A7C4Y4A0</accession>
<protein>
    <submittedName>
        <fullName evidence="2">GyrI-like domain-containing protein</fullName>
    </submittedName>
</protein>
<dbReference type="InterPro" id="IPR010499">
    <property type="entry name" value="AraC_E-bd"/>
</dbReference>
<reference evidence="2" key="1">
    <citation type="journal article" date="2020" name="mSystems">
        <title>Genome- and Community-Level Interaction Insights into Carbon Utilization and Element Cycling Functions of Hydrothermarchaeota in Hydrothermal Sediment.</title>
        <authorList>
            <person name="Zhou Z."/>
            <person name="Liu Y."/>
            <person name="Xu W."/>
            <person name="Pan J."/>
            <person name="Luo Z.H."/>
            <person name="Li M."/>
        </authorList>
    </citation>
    <scope>NUCLEOTIDE SEQUENCE [LARGE SCALE GENOMIC DNA]</scope>
    <source>
        <strain evidence="2">SpSt-780</strain>
    </source>
</reference>
<dbReference type="InterPro" id="IPR029442">
    <property type="entry name" value="GyrI-like"/>
</dbReference>
<name>A0A7C4Y4A0_UNCW3</name>
<evidence type="ECO:0000259" key="1">
    <source>
        <dbReference type="SMART" id="SM00871"/>
    </source>
</evidence>
<dbReference type="InterPro" id="IPR011256">
    <property type="entry name" value="Reg_factor_effector_dom_sf"/>
</dbReference>
<gene>
    <name evidence="2" type="ORF">ENV67_01805</name>
</gene>
<dbReference type="EMBL" id="DTHG01000022">
    <property type="protein sequence ID" value="HGW91261.1"/>
    <property type="molecule type" value="Genomic_DNA"/>
</dbReference>
<dbReference type="SMART" id="SM00871">
    <property type="entry name" value="AraC_E_bind"/>
    <property type="match status" value="1"/>
</dbReference>
<dbReference type="AlphaFoldDB" id="A0A7C4Y4A0"/>
<evidence type="ECO:0000313" key="2">
    <source>
        <dbReference type="EMBL" id="HGW91261.1"/>
    </source>
</evidence>
<sequence>MKYSFFVLLAVLLFAFGVGCAKVEPLTTKTFPQTKVASLSMQGPYTKMNDAFVEIGNWLTTNKIAATGAPIGIFYDDPAKVAPDSLRWEICFPIGELPMDTVKKVPLPIDTTRIKIKELPSCEVASIIHTGSYEKIGDTYKKIYTLIQKNKYEATGAPMEVFLQNPSEVPAESLKTEILIPIKKK</sequence>
<feature type="domain" description="AraC effector-binding" evidence="1">
    <location>
        <begin position="24"/>
        <end position="183"/>
    </location>
</feature>
<comment type="caution">
    <text evidence="2">The sequence shown here is derived from an EMBL/GenBank/DDBJ whole genome shotgun (WGS) entry which is preliminary data.</text>
</comment>
<dbReference type="InterPro" id="IPR050908">
    <property type="entry name" value="SmbC-like"/>
</dbReference>
<dbReference type="Gene3D" id="3.20.80.10">
    <property type="entry name" value="Regulatory factor, effector binding domain"/>
    <property type="match status" value="2"/>
</dbReference>
<dbReference type="SUPFAM" id="SSF55136">
    <property type="entry name" value="Probable bacterial effector-binding domain"/>
    <property type="match status" value="1"/>
</dbReference>
<proteinExistence type="predicted"/>
<dbReference type="PANTHER" id="PTHR40055:SF1">
    <property type="entry name" value="TRANSCRIPTIONAL REGULATOR YGIV-RELATED"/>
    <property type="match status" value="1"/>
</dbReference>
<dbReference type="Pfam" id="PF06445">
    <property type="entry name" value="GyrI-like"/>
    <property type="match status" value="1"/>
</dbReference>